<dbReference type="SUPFAM" id="SSF89796">
    <property type="entry name" value="CoA-transferase family III (CaiB/BaiF)"/>
    <property type="match status" value="1"/>
</dbReference>
<dbReference type="EMBL" id="WUUT01000003">
    <property type="protein sequence ID" value="MXR51991.1"/>
    <property type="molecule type" value="Genomic_DNA"/>
</dbReference>
<reference evidence="2 3" key="1">
    <citation type="submission" date="2019-12" db="EMBL/GenBank/DDBJ databases">
        <title>Isolation and characterization of three novel carbon monoxide-oxidizing members of Halobacteria from salione crusts and soils.</title>
        <authorList>
            <person name="Myers M.R."/>
            <person name="King G.M."/>
        </authorList>
    </citation>
    <scope>NUCLEOTIDE SEQUENCE [LARGE SCALE GENOMIC DNA]</scope>
    <source>
        <strain evidence="2 3">WSH3</strain>
    </source>
</reference>
<dbReference type="Proteomes" id="UP000466535">
    <property type="component" value="Unassembled WGS sequence"/>
</dbReference>
<dbReference type="PANTHER" id="PTHR48207:SF3">
    <property type="entry name" value="SUCCINATE--HYDROXYMETHYLGLUTARATE COA-TRANSFERASE"/>
    <property type="match status" value="1"/>
</dbReference>
<name>A0A6B0T9S0_9EURY</name>
<protein>
    <submittedName>
        <fullName evidence="2">CoA transferase</fullName>
    </submittedName>
</protein>
<keyword evidence="1 2" id="KW-0808">Transferase</keyword>
<dbReference type="InterPro" id="IPR044855">
    <property type="entry name" value="CoA-Trfase_III_dom3_sf"/>
</dbReference>
<sequence>MTGNEQSEDVAPLSGLTVLDASRVLSGPFCTMQLGDLGADVIKVERPDGGDQTRGWKPPTYGASEESAYYLSINRNKRSVSLNLASEEGREVFRDLASEADVLVENFRVGQMDDWGLGYDDLREENPDLVYCHITGYGETGPYRHRPAYDLIMQAEGGLMSITGESGREPARVGIAIVDIAAGMYATQAILARLFRREFADSGGDKIDISLFDSVVAWQTYMASYYFGTGDPPGRMGSRHPTIVPYQAFPTKDDYVVVACASENIWPRFCRALGREELIDDDRFATNEQRVDNREELEAILTEEIESYTTAEIVEQLQDHDVPARAVNDMADVFSHPQIEARNMRRTIDHPTVGEVEMPDSPMNFQNGTTAFDAHPPLLGEQTTEILREFGYSQEDIETLRESGSVR</sequence>
<dbReference type="AlphaFoldDB" id="A0A6B0T9S0"/>
<dbReference type="Pfam" id="PF02515">
    <property type="entry name" value="CoA_transf_3"/>
    <property type="match status" value="1"/>
</dbReference>
<dbReference type="InterPro" id="IPR050483">
    <property type="entry name" value="CoA-transferase_III_domain"/>
</dbReference>
<dbReference type="Gene3D" id="3.40.50.10540">
    <property type="entry name" value="Crotonobetainyl-coa:carnitine coa-transferase, domain 1"/>
    <property type="match status" value="1"/>
</dbReference>
<dbReference type="GO" id="GO:0008410">
    <property type="term" value="F:CoA-transferase activity"/>
    <property type="evidence" value="ECO:0007669"/>
    <property type="project" value="TreeGrafter"/>
</dbReference>
<dbReference type="Gene3D" id="3.30.1540.10">
    <property type="entry name" value="formyl-coa transferase, domain 3"/>
    <property type="match status" value="1"/>
</dbReference>
<gene>
    <name evidence="2" type="ORF">GRX03_10320</name>
</gene>
<comment type="caution">
    <text evidence="2">The sequence shown here is derived from an EMBL/GenBank/DDBJ whole genome shotgun (WGS) entry which is preliminary data.</text>
</comment>
<evidence type="ECO:0000313" key="2">
    <source>
        <dbReference type="EMBL" id="MXR51991.1"/>
    </source>
</evidence>
<evidence type="ECO:0000256" key="1">
    <source>
        <dbReference type="ARBA" id="ARBA00022679"/>
    </source>
</evidence>
<dbReference type="RefSeq" id="WP_159764112.1">
    <property type="nucleotide sequence ID" value="NZ_WUUT01000003.1"/>
</dbReference>
<keyword evidence="3" id="KW-1185">Reference proteome</keyword>
<dbReference type="PANTHER" id="PTHR48207">
    <property type="entry name" value="SUCCINATE--HYDROXYMETHYLGLUTARATE COA-TRANSFERASE"/>
    <property type="match status" value="1"/>
</dbReference>
<dbReference type="InterPro" id="IPR003673">
    <property type="entry name" value="CoA-Trfase_fam_III"/>
</dbReference>
<dbReference type="OrthoDB" id="28444at2157"/>
<dbReference type="InterPro" id="IPR023606">
    <property type="entry name" value="CoA-Trfase_III_dom_1_sf"/>
</dbReference>
<proteinExistence type="predicted"/>
<organism evidence="2 3">
    <name type="scientific">Halovenus carboxidivorans</name>
    <dbReference type="NCBI Taxonomy" id="2692199"/>
    <lineage>
        <taxon>Archaea</taxon>
        <taxon>Methanobacteriati</taxon>
        <taxon>Methanobacteriota</taxon>
        <taxon>Stenosarchaea group</taxon>
        <taxon>Halobacteria</taxon>
        <taxon>Halobacteriales</taxon>
        <taxon>Haloarculaceae</taxon>
        <taxon>Halovenus</taxon>
    </lineage>
</organism>
<accession>A0A6B0T9S0</accession>
<evidence type="ECO:0000313" key="3">
    <source>
        <dbReference type="Proteomes" id="UP000466535"/>
    </source>
</evidence>